<keyword evidence="8" id="KW-0413">Isomerase</keyword>
<dbReference type="InterPro" id="IPR001347">
    <property type="entry name" value="SIS_dom"/>
</dbReference>
<dbReference type="SUPFAM" id="SSF53697">
    <property type="entry name" value="SIS domain"/>
    <property type="match status" value="1"/>
</dbReference>
<dbReference type="InterPro" id="IPR035474">
    <property type="entry name" value="SIS_Kpsf"/>
</dbReference>
<dbReference type="Proteomes" id="UP001165395">
    <property type="component" value="Unassembled WGS sequence"/>
</dbReference>
<feature type="domain" description="CBS" evidence="6">
    <location>
        <begin position="280"/>
        <end position="332"/>
    </location>
</feature>
<dbReference type="InterPro" id="IPR000644">
    <property type="entry name" value="CBS_dom"/>
</dbReference>
<evidence type="ECO:0000256" key="2">
    <source>
        <dbReference type="ARBA" id="ARBA00022737"/>
    </source>
</evidence>
<name>A0ABS8D6P1_9NEIS</name>
<feature type="domain" description="SIS" evidence="7">
    <location>
        <begin position="44"/>
        <end position="187"/>
    </location>
</feature>
<sequence>MKSEITQYTFDANTVLAIARDVMQTEVAAVEAVRARLDDAFLEAIQLILNCEGRVVVSGMGKSGHIGNKIAATMASTGTPAFFMHPGEACHGDLGMLRPNDVLLTLSQSGESDEVLALLPYVKHHQIAMIALTGNPQSTLAKASTVHLNVSVPKEACPLGLAPTSSTTAALVMGDALAVALLDIKGFGPADFALTHPSGRLGRRLLMKVSDVMHAGEQLPIVRVTDSIPDALNVVTSKRLGFAAVLTEDDRLCGVFTDGDLRRAFSKFGDLRAVRIGETMTPSPKTIQENCLLVDAFSLMESVKITSLLVVNDKDQLVGALHMHDILQAGII</sequence>
<dbReference type="PROSITE" id="PS51371">
    <property type="entry name" value="CBS"/>
    <property type="match status" value="2"/>
</dbReference>
<evidence type="ECO:0000313" key="9">
    <source>
        <dbReference type="Proteomes" id="UP001165395"/>
    </source>
</evidence>
<dbReference type="RefSeq" id="WP_227180466.1">
    <property type="nucleotide sequence ID" value="NZ_JAJBZT010000004.1"/>
</dbReference>
<evidence type="ECO:0000313" key="8">
    <source>
        <dbReference type="EMBL" id="MCB6183688.1"/>
    </source>
</evidence>
<dbReference type="CDD" id="cd05014">
    <property type="entry name" value="SIS_Kpsf"/>
    <property type="match status" value="1"/>
</dbReference>
<reference evidence="8" key="1">
    <citation type="submission" date="2021-10" db="EMBL/GenBank/DDBJ databases">
        <title>The complete genome sequence of Leeia sp. TBRC 13508.</title>
        <authorList>
            <person name="Charoenyingcharoen P."/>
            <person name="Yukphan P."/>
        </authorList>
    </citation>
    <scope>NUCLEOTIDE SEQUENCE</scope>
    <source>
        <strain evidence="8">TBRC 13508</strain>
    </source>
</reference>
<dbReference type="Pfam" id="PF01380">
    <property type="entry name" value="SIS"/>
    <property type="match status" value="1"/>
</dbReference>
<dbReference type="InterPro" id="IPR046348">
    <property type="entry name" value="SIS_dom_sf"/>
</dbReference>
<dbReference type="PANTHER" id="PTHR42745">
    <property type="match status" value="1"/>
</dbReference>
<accession>A0ABS8D6P1</accession>
<dbReference type="Gene3D" id="3.40.50.10490">
    <property type="entry name" value="Glucose-6-phosphate isomerase like protein, domain 1"/>
    <property type="match status" value="1"/>
</dbReference>
<comment type="similarity">
    <text evidence="1 4">Belongs to the SIS family. GutQ/KpsF subfamily.</text>
</comment>
<proteinExistence type="inferred from homology"/>
<evidence type="ECO:0000259" key="6">
    <source>
        <dbReference type="PROSITE" id="PS51371"/>
    </source>
</evidence>
<dbReference type="SMART" id="SM00116">
    <property type="entry name" value="CBS"/>
    <property type="match status" value="2"/>
</dbReference>
<keyword evidence="9" id="KW-1185">Reference proteome</keyword>
<dbReference type="Pfam" id="PF00571">
    <property type="entry name" value="CBS"/>
    <property type="match status" value="2"/>
</dbReference>
<dbReference type="InterPro" id="IPR004800">
    <property type="entry name" value="KdsD/KpsF-type"/>
</dbReference>
<dbReference type="Gene3D" id="3.10.580.10">
    <property type="entry name" value="CBS-domain"/>
    <property type="match status" value="1"/>
</dbReference>
<keyword evidence="2" id="KW-0677">Repeat</keyword>
<evidence type="ECO:0000256" key="3">
    <source>
        <dbReference type="ARBA" id="ARBA00023122"/>
    </source>
</evidence>
<dbReference type="CDD" id="cd04604">
    <property type="entry name" value="CBS_pair_SIS_assoc"/>
    <property type="match status" value="1"/>
</dbReference>
<gene>
    <name evidence="8" type="ORF">LIN78_09010</name>
</gene>
<dbReference type="InterPro" id="IPR050986">
    <property type="entry name" value="GutQ/KpsF_isomerases"/>
</dbReference>
<evidence type="ECO:0000256" key="4">
    <source>
        <dbReference type="PIRNR" id="PIRNR004692"/>
    </source>
</evidence>
<dbReference type="PIRSF" id="PIRSF004692">
    <property type="entry name" value="KdsD_KpsF"/>
    <property type="match status" value="1"/>
</dbReference>
<evidence type="ECO:0000259" key="7">
    <source>
        <dbReference type="PROSITE" id="PS51464"/>
    </source>
</evidence>
<dbReference type="PROSITE" id="PS51464">
    <property type="entry name" value="SIS"/>
    <property type="match status" value="1"/>
</dbReference>
<dbReference type="PANTHER" id="PTHR42745:SF1">
    <property type="entry name" value="ARABINOSE 5-PHOSPHATE ISOMERASE KDSD"/>
    <property type="match status" value="1"/>
</dbReference>
<feature type="domain" description="CBS" evidence="6">
    <location>
        <begin position="213"/>
        <end position="271"/>
    </location>
</feature>
<dbReference type="NCBIfam" id="TIGR00393">
    <property type="entry name" value="kpsF"/>
    <property type="match status" value="1"/>
</dbReference>
<evidence type="ECO:0000256" key="1">
    <source>
        <dbReference type="ARBA" id="ARBA00008165"/>
    </source>
</evidence>
<protein>
    <submittedName>
        <fullName evidence="8">KpsF/GutQ family sugar-phosphate isomerase</fullName>
    </submittedName>
</protein>
<comment type="caution">
    <text evidence="8">The sequence shown here is derived from an EMBL/GenBank/DDBJ whole genome shotgun (WGS) entry which is preliminary data.</text>
</comment>
<dbReference type="EMBL" id="JAJBZT010000004">
    <property type="protein sequence ID" value="MCB6183688.1"/>
    <property type="molecule type" value="Genomic_DNA"/>
</dbReference>
<dbReference type="InterPro" id="IPR046342">
    <property type="entry name" value="CBS_dom_sf"/>
</dbReference>
<keyword evidence="3 5" id="KW-0129">CBS domain</keyword>
<dbReference type="GO" id="GO:0016853">
    <property type="term" value="F:isomerase activity"/>
    <property type="evidence" value="ECO:0007669"/>
    <property type="project" value="UniProtKB-KW"/>
</dbReference>
<organism evidence="8 9">
    <name type="scientific">Leeia speluncae</name>
    <dbReference type="NCBI Taxonomy" id="2884804"/>
    <lineage>
        <taxon>Bacteria</taxon>
        <taxon>Pseudomonadati</taxon>
        <taxon>Pseudomonadota</taxon>
        <taxon>Betaproteobacteria</taxon>
        <taxon>Neisseriales</taxon>
        <taxon>Leeiaceae</taxon>
        <taxon>Leeia</taxon>
    </lineage>
</organism>
<evidence type="ECO:0000256" key="5">
    <source>
        <dbReference type="PROSITE-ProRule" id="PRU00703"/>
    </source>
</evidence>